<gene>
    <name evidence="9" type="ORF">BYL167_LOCUS3161</name>
    <name evidence="6" type="ORF">CJN711_LOCUS6971</name>
    <name evidence="10" type="ORF">GIL414_LOCUS2177</name>
    <name evidence="7" type="ORF">KQP761_LOCUS26518</name>
    <name evidence="8" type="ORF">MBJ925_LOCUS17561</name>
    <name evidence="11" type="ORF">SMN809_LOCUS2283</name>
</gene>
<dbReference type="Gene3D" id="2.30.29.30">
    <property type="entry name" value="Pleckstrin-homology domain (PH domain)/Phosphotyrosine-binding domain (PTB)"/>
    <property type="match status" value="1"/>
</dbReference>
<evidence type="ECO:0000259" key="5">
    <source>
        <dbReference type="PROSITE" id="PS50195"/>
    </source>
</evidence>
<feature type="compositionally biased region" description="Basic and acidic residues" evidence="4">
    <location>
        <begin position="417"/>
        <end position="433"/>
    </location>
</feature>
<keyword evidence="2" id="KW-0813">Transport</keyword>
<dbReference type="InterPro" id="IPR040842">
    <property type="entry name" value="SNX17/31_FERM"/>
</dbReference>
<dbReference type="SMART" id="SM00312">
    <property type="entry name" value="PX"/>
    <property type="match status" value="1"/>
</dbReference>
<dbReference type="Gene3D" id="3.10.20.90">
    <property type="entry name" value="Phosphatidylinositol 3-kinase Catalytic Subunit, Chain A, domain 1"/>
    <property type="match status" value="1"/>
</dbReference>
<evidence type="ECO:0000256" key="1">
    <source>
        <dbReference type="ARBA" id="ARBA00010883"/>
    </source>
</evidence>
<organism evidence="8 12">
    <name type="scientific">Rotaria magnacalcarata</name>
    <dbReference type="NCBI Taxonomy" id="392030"/>
    <lineage>
        <taxon>Eukaryota</taxon>
        <taxon>Metazoa</taxon>
        <taxon>Spiralia</taxon>
        <taxon>Gnathifera</taxon>
        <taxon>Rotifera</taxon>
        <taxon>Eurotatoria</taxon>
        <taxon>Bdelloidea</taxon>
        <taxon>Philodinida</taxon>
        <taxon>Philodinidae</taxon>
        <taxon>Rotaria</taxon>
    </lineage>
</organism>
<dbReference type="Gene3D" id="3.30.1520.10">
    <property type="entry name" value="Phox-like domain"/>
    <property type="match status" value="1"/>
</dbReference>
<evidence type="ECO:0000313" key="10">
    <source>
        <dbReference type="EMBL" id="CAF3820225.1"/>
    </source>
</evidence>
<dbReference type="GO" id="GO:0032456">
    <property type="term" value="P:endocytic recycling"/>
    <property type="evidence" value="ECO:0007669"/>
    <property type="project" value="TreeGrafter"/>
</dbReference>
<dbReference type="EMBL" id="CAJOBI010000410">
    <property type="protein sequence ID" value="CAF3820910.1"/>
    <property type="molecule type" value="Genomic_DNA"/>
</dbReference>
<dbReference type="InterPro" id="IPR036871">
    <property type="entry name" value="PX_dom_sf"/>
</dbReference>
<evidence type="ECO:0000313" key="6">
    <source>
        <dbReference type="EMBL" id="CAF1097183.1"/>
    </source>
</evidence>
<feature type="domain" description="PX" evidence="5">
    <location>
        <begin position="1"/>
        <end position="113"/>
    </location>
</feature>
<reference evidence="8" key="1">
    <citation type="submission" date="2021-02" db="EMBL/GenBank/DDBJ databases">
        <authorList>
            <person name="Nowell W R."/>
        </authorList>
    </citation>
    <scope>NUCLEOTIDE SEQUENCE</scope>
</reference>
<dbReference type="InterPro" id="IPR048767">
    <property type="entry name" value="SNX17-31_FERM_F2"/>
</dbReference>
<evidence type="ECO:0000313" key="7">
    <source>
        <dbReference type="EMBL" id="CAF1632742.1"/>
    </source>
</evidence>
<dbReference type="PANTHER" id="PTHR12431">
    <property type="entry name" value="SORTING NEXIN 17 AND 27"/>
    <property type="match status" value="1"/>
</dbReference>
<dbReference type="OrthoDB" id="5772781at2759"/>
<dbReference type="EMBL" id="CAJNRE010008795">
    <property type="protein sequence ID" value="CAF2075964.1"/>
    <property type="molecule type" value="Genomic_DNA"/>
</dbReference>
<dbReference type="EMBL" id="CAJNOW010014435">
    <property type="protein sequence ID" value="CAF1632742.1"/>
    <property type="molecule type" value="Genomic_DNA"/>
</dbReference>
<dbReference type="PANTHER" id="PTHR12431:SF14">
    <property type="entry name" value="LD15323P"/>
    <property type="match status" value="1"/>
</dbReference>
<dbReference type="InterPro" id="IPR048763">
    <property type="entry name" value="SNX17-31_FERM_F1"/>
</dbReference>
<dbReference type="GO" id="GO:0005769">
    <property type="term" value="C:early endosome"/>
    <property type="evidence" value="ECO:0007669"/>
    <property type="project" value="TreeGrafter"/>
</dbReference>
<dbReference type="GO" id="GO:0035091">
    <property type="term" value="F:phosphatidylinositol binding"/>
    <property type="evidence" value="ECO:0007669"/>
    <property type="project" value="InterPro"/>
</dbReference>
<dbReference type="Proteomes" id="UP000681720">
    <property type="component" value="Unassembled WGS sequence"/>
</dbReference>
<dbReference type="Proteomes" id="UP000663855">
    <property type="component" value="Unassembled WGS sequence"/>
</dbReference>
<dbReference type="Proteomes" id="UP000681967">
    <property type="component" value="Unassembled WGS sequence"/>
</dbReference>
<feature type="compositionally biased region" description="Polar residues" evidence="4">
    <location>
        <begin position="392"/>
        <end position="416"/>
    </location>
</feature>
<dbReference type="SUPFAM" id="SSF64268">
    <property type="entry name" value="PX domain"/>
    <property type="match status" value="1"/>
</dbReference>
<comment type="similarity">
    <text evidence="1">Belongs to the sorting nexin family.</text>
</comment>
<evidence type="ECO:0000313" key="9">
    <source>
        <dbReference type="EMBL" id="CAF3804059.1"/>
    </source>
</evidence>
<dbReference type="GO" id="GO:0006886">
    <property type="term" value="P:intracellular protein transport"/>
    <property type="evidence" value="ECO:0007669"/>
    <property type="project" value="TreeGrafter"/>
</dbReference>
<dbReference type="AlphaFoldDB" id="A0A816RPT8"/>
<evidence type="ECO:0000256" key="3">
    <source>
        <dbReference type="ARBA" id="ARBA00022927"/>
    </source>
</evidence>
<feature type="region of interest" description="Disordered" evidence="4">
    <location>
        <begin position="392"/>
        <end position="439"/>
    </location>
</feature>
<dbReference type="Pfam" id="PF21271">
    <property type="entry name" value="SNX17-31_F2_FERM"/>
    <property type="match status" value="1"/>
</dbReference>
<accession>A0A816RPT8</accession>
<dbReference type="Proteomes" id="UP000663824">
    <property type="component" value="Unassembled WGS sequence"/>
</dbReference>
<dbReference type="InterPro" id="IPR001683">
    <property type="entry name" value="PX_dom"/>
</dbReference>
<evidence type="ECO:0000256" key="2">
    <source>
        <dbReference type="ARBA" id="ARBA00022448"/>
    </source>
</evidence>
<dbReference type="Proteomes" id="UP000663834">
    <property type="component" value="Unassembled WGS sequence"/>
</dbReference>
<dbReference type="Pfam" id="PF21273">
    <property type="entry name" value="SNX17-27-31_F1_FERM"/>
    <property type="match status" value="1"/>
</dbReference>
<proteinExistence type="inferred from homology"/>
<dbReference type="Proteomes" id="UP000676336">
    <property type="component" value="Unassembled WGS sequence"/>
</dbReference>
<dbReference type="Pfam" id="PF18116">
    <property type="entry name" value="SNX17_FERM_C"/>
    <property type="match status" value="1"/>
</dbReference>
<evidence type="ECO:0000313" key="12">
    <source>
        <dbReference type="Proteomes" id="UP000663824"/>
    </source>
</evidence>
<dbReference type="Pfam" id="PF00787">
    <property type="entry name" value="PX"/>
    <property type="match status" value="1"/>
</dbReference>
<sequence length="439" mass="51268">MYFSIPDTTEVSAKRSSNQQAHTLFNIHINGIHHCSLRYSQLHAFHDELQRSFPVSMIHIQPFPPKKIFSLSLRETDERRLLLERYVQSVVQHKSLVASSYVNDFFFNAQRETFLNESINKTFPEKINFTIHLLNQHKITIENLSANDNTSKLLDACANKIQLDNEYLTYFSLFFYEQKNNQLSIIRPLFSFESPHLSLEKALKTNGNYCLVFKRTYWDLSQDLKLIDNRRTRNLLFIQSQYDIEQSQDLYPSDIYQQLKILFDNNSLKEYILLARTSKFYGYIILKECSINDLTTNKLSQCILAIGNNELVSYLYRDDKKKTNSFAKEFSFKVTRIRCWKVNWTKQNVNISFEYLVKKDTLEWITIHTEQAALVSTCLQSMVDEILAKTTDPTSPVQVSDSPKTQSNITNGLPTRSKSDLDRLNNNDLFDRGDGDDDL</sequence>
<dbReference type="EMBL" id="CAJOBH010000593">
    <property type="protein sequence ID" value="CAF3804059.1"/>
    <property type="molecule type" value="Genomic_DNA"/>
</dbReference>
<dbReference type="InterPro" id="IPR011993">
    <property type="entry name" value="PH-like_dom_sf"/>
</dbReference>
<evidence type="ECO:0000313" key="8">
    <source>
        <dbReference type="EMBL" id="CAF2075964.1"/>
    </source>
</evidence>
<name>A0A816RPT8_9BILA</name>
<dbReference type="EMBL" id="CAJNOV010002269">
    <property type="protein sequence ID" value="CAF1097183.1"/>
    <property type="molecule type" value="Genomic_DNA"/>
</dbReference>
<comment type="caution">
    <text evidence="8">The sequence shown here is derived from an EMBL/GenBank/DDBJ whole genome shotgun (WGS) entry which is preliminary data.</text>
</comment>
<protein>
    <recommendedName>
        <fullName evidence="5">PX domain-containing protein</fullName>
    </recommendedName>
</protein>
<keyword evidence="3" id="KW-0653">Protein transport</keyword>
<dbReference type="EMBL" id="CAJOBJ010000400">
    <property type="protein sequence ID" value="CAF3820225.1"/>
    <property type="molecule type" value="Genomic_DNA"/>
</dbReference>
<dbReference type="Gene3D" id="1.20.80.60">
    <property type="match status" value="1"/>
</dbReference>
<evidence type="ECO:0000313" key="11">
    <source>
        <dbReference type="EMBL" id="CAF3820910.1"/>
    </source>
</evidence>
<dbReference type="PROSITE" id="PS50195">
    <property type="entry name" value="PX"/>
    <property type="match status" value="1"/>
</dbReference>
<evidence type="ECO:0000256" key="4">
    <source>
        <dbReference type="SAM" id="MobiDB-lite"/>
    </source>
</evidence>